<protein>
    <submittedName>
        <fullName evidence="1">Uncharacterized protein</fullName>
    </submittedName>
</protein>
<gene>
    <name evidence="1" type="ORF">HELGO_WM3347</name>
</gene>
<name>A0A6S6ST92_9BACT</name>
<accession>A0A6S6ST92</accession>
<evidence type="ECO:0000313" key="1">
    <source>
        <dbReference type="EMBL" id="CAA6807865.1"/>
    </source>
</evidence>
<organism evidence="1">
    <name type="scientific">uncultured Sulfurovum sp</name>
    <dbReference type="NCBI Taxonomy" id="269237"/>
    <lineage>
        <taxon>Bacteria</taxon>
        <taxon>Pseudomonadati</taxon>
        <taxon>Campylobacterota</taxon>
        <taxon>Epsilonproteobacteria</taxon>
        <taxon>Campylobacterales</taxon>
        <taxon>Sulfurovaceae</taxon>
        <taxon>Sulfurovum</taxon>
        <taxon>environmental samples</taxon>
    </lineage>
</organism>
<proteinExistence type="predicted"/>
<sequence>MNYLPIEMPVLEKLMTIAYEKKKRIYKDNETGIMYYWFRNNGKGSRKGYYVDLDTVSDKEAFIKMSKNFEDERERIKKEEAEKEAHWEWAKANYHGIKAIHSEIKYYSDAQTLTKDWNDNQKVEAEGHQAEYYLEEKRNQKLIAERLNKLPQPLREFADKDGYFPGFEISDFSQHGTGRGYSGYFESINSQVAKKEGKFSKTAAAKILRIKPVEVEVNLFACEYHHTSKKYNSTDFYDIRPYYYLMHGQVDNLHKYLEEIDCVDMDDEDGINGYINNYKKTYNTMVSEKRRIK</sequence>
<reference evidence="1" key="1">
    <citation type="submission" date="2020-01" db="EMBL/GenBank/DDBJ databases">
        <authorList>
            <person name="Meier V. D."/>
            <person name="Meier V D."/>
        </authorList>
    </citation>
    <scope>NUCLEOTIDE SEQUENCE</scope>
    <source>
        <strain evidence="1">HLG_WM_MAG_01</strain>
    </source>
</reference>
<dbReference type="EMBL" id="CACVAS010000047">
    <property type="protein sequence ID" value="CAA6807865.1"/>
    <property type="molecule type" value="Genomic_DNA"/>
</dbReference>
<dbReference type="AlphaFoldDB" id="A0A6S6ST92"/>